<dbReference type="AlphaFoldDB" id="A0A317L2B3"/>
<dbReference type="EMBL" id="QGTD01000004">
    <property type="protein sequence ID" value="PWU69947.1"/>
    <property type="molecule type" value="Genomic_DNA"/>
</dbReference>
<name>A0A317L2B3_9BACI</name>
<dbReference type="SUPFAM" id="SSF46785">
    <property type="entry name" value="Winged helix' DNA-binding domain"/>
    <property type="match status" value="1"/>
</dbReference>
<accession>A0A317L2B3</accession>
<evidence type="ECO:0000313" key="1">
    <source>
        <dbReference type="EMBL" id="PWU69947.1"/>
    </source>
</evidence>
<comment type="caution">
    <text evidence="1">The sequence shown here is derived from an EMBL/GenBank/DDBJ whole genome shotgun (WGS) entry which is preliminary data.</text>
</comment>
<dbReference type="SUPFAM" id="SSF52540">
    <property type="entry name" value="P-loop containing nucleoside triphosphate hydrolases"/>
    <property type="match status" value="1"/>
</dbReference>
<keyword evidence="2" id="KW-1185">Reference proteome</keyword>
<dbReference type="InterPro" id="IPR036388">
    <property type="entry name" value="WH-like_DNA-bd_sf"/>
</dbReference>
<dbReference type="RefSeq" id="WP_109983326.1">
    <property type="nucleotide sequence ID" value="NZ_QGTD01000004.1"/>
</dbReference>
<dbReference type="InterPro" id="IPR036390">
    <property type="entry name" value="WH_DNA-bd_sf"/>
</dbReference>
<dbReference type="OrthoDB" id="5196525at2"/>
<dbReference type="InterPro" id="IPR027417">
    <property type="entry name" value="P-loop_NTPase"/>
</dbReference>
<evidence type="ECO:0000313" key="2">
    <source>
        <dbReference type="Proteomes" id="UP000245624"/>
    </source>
</evidence>
<sequence>MYSQEQREGFIRVYETLKLYKRITPKKLNGEESIDKQNIIKDLYVDLLPNKGIIRKLLSDETFILLGRRGTGKSTLFARAQYDIITQRKNLSAYVNAKSVVDDMKFQNNSLNIPDLEGVLESEQLGRLLLIKKFLNDLFESIVVELKREEQNLFEKITSRFRDNRIDSLIKRIEDKIENPDILNINSIVSKQTRETETTNKTKSAEAGATGSTSANGVKDALVKIYAKAGYKKEIASGLENESLNIFAKLFNVGDIISDIKQLLDITSRDKLYIFIDDFSELTEGDMELFYQTLLNPIYNSARDEIVLKIAAYPGRITYGELEAGKYDSIQIDAFELYGQNIVEIERKSSDFIRRLIKNRISFYCKTTPDTFFDTSEHSMEEYYLLLFEASMNIPRTLGHILSQCYDNVVSYDKKITKSDILNAVEMVYRKITKTYFDKEHKSQGVYKEKLDVYTQHNLIEALCEMALELKVELPKTNNQHFSKLEYAHSSHFQIRAELVSFLESLEFNGLVHKVSTIAPKSTKNKKANIDVFIYAFDYGLCQFNKILYGRPERTSRYSKYYQQRRFDLSETLINTLSSNKKIVCKNADCGAQYDINELPMIEQFDMMCRKCYQKTCEVDYDESITELVKENLKKAQFTKEELDILQVLEMYVVTSTNFKAYPLEIGQELDISYQLVSRIARGLIDSELVIRKEDKTNNNRPYYEITEKGKKTLSTILEI</sequence>
<organism evidence="1 2">
    <name type="scientific">Gracilibacillus dipsosauri</name>
    <dbReference type="NCBI Taxonomy" id="178340"/>
    <lineage>
        <taxon>Bacteria</taxon>
        <taxon>Bacillati</taxon>
        <taxon>Bacillota</taxon>
        <taxon>Bacilli</taxon>
        <taxon>Bacillales</taxon>
        <taxon>Bacillaceae</taxon>
        <taxon>Gracilibacillus</taxon>
    </lineage>
</organism>
<gene>
    <name evidence="1" type="ORF">DLJ74_03210</name>
</gene>
<dbReference type="Proteomes" id="UP000245624">
    <property type="component" value="Unassembled WGS sequence"/>
</dbReference>
<protein>
    <submittedName>
        <fullName evidence="1">Uncharacterized protein</fullName>
    </submittedName>
</protein>
<proteinExistence type="predicted"/>
<reference evidence="1 2" key="1">
    <citation type="submission" date="2018-05" db="EMBL/GenBank/DDBJ databases">
        <title>Genomic analysis of Gracilibacillus dipsosauri DD1 reveals novel features of a salt-tolerant amylase.</title>
        <authorList>
            <person name="Deutch C.E."/>
            <person name="Yang S."/>
        </authorList>
    </citation>
    <scope>NUCLEOTIDE SEQUENCE [LARGE SCALE GENOMIC DNA]</scope>
    <source>
        <strain evidence="1 2">DD1</strain>
    </source>
</reference>
<dbReference type="Gene3D" id="1.10.10.10">
    <property type="entry name" value="Winged helix-like DNA-binding domain superfamily/Winged helix DNA-binding domain"/>
    <property type="match status" value="1"/>
</dbReference>